<organism evidence="2 3">
    <name type="scientific">Amblyomma americanum</name>
    <name type="common">Lone star tick</name>
    <dbReference type="NCBI Taxonomy" id="6943"/>
    <lineage>
        <taxon>Eukaryota</taxon>
        <taxon>Metazoa</taxon>
        <taxon>Ecdysozoa</taxon>
        <taxon>Arthropoda</taxon>
        <taxon>Chelicerata</taxon>
        <taxon>Arachnida</taxon>
        <taxon>Acari</taxon>
        <taxon>Parasitiformes</taxon>
        <taxon>Ixodida</taxon>
        <taxon>Ixodoidea</taxon>
        <taxon>Ixodidae</taxon>
        <taxon>Amblyomminae</taxon>
        <taxon>Amblyomma</taxon>
    </lineage>
</organism>
<dbReference type="GO" id="GO:0030429">
    <property type="term" value="F:kynureninase activity"/>
    <property type="evidence" value="ECO:0007669"/>
    <property type="project" value="InterPro"/>
</dbReference>
<dbReference type="GO" id="GO:0043420">
    <property type="term" value="P:anthranilate metabolic process"/>
    <property type="evidence" value="ECO:0007669"/>
    <property type="project" value="TreeGrafter"/>
</dbReference>
<sequence length="172" mass="19553">MVDLKGVDPAFIQSPDQECIYLCGHIFGLKPKDVDVELLKVLNDWGMGCRPRRDRVHERLHREPALADETEPFIVSPQGCVVLWDIAHAVCNVELKLNEWKVDLAAWCTYKYMNCGPGTTGVAYVRHEFRKACGLLPELRGWWGNNIETRLASARCERLLLLSSAMNAWNLS</sequence>
<evidence type="ECO:0000313" key="2">
    <source>
        <dbReference type="EMBL" id="KAK8784678.1"/>
    </source>
</evidence>
<dbReference type="GO" id="GO:0019441">
    <property type="term" value="P:L-tryptophan catabolic process to kynurenine"/>
    <property type="evidence" value="ECO:0007669"/>
    <property type="project" value="TreeGrafter"/>
</dbReference>
<keyword evidence="1" id="KW-0663">Pyridoxal phosphate</keyword>
<keyword evidence="3" id="KW-1185">Reference proteome</keyword>
<dbReference type="GO" id="GO:0030170">
    <property type="term" value="F:pyridoxal phosphate binding"/>
    <property type="evidence" value="ECO:0007669"/>
    <property type="project" value="InterPro"/>
</dbReference>
<comment type="caution">
    <text evidence="2">The sequence shown here is derived from an EMBL/GenBank/DDBJ whole genome shotgun (WGS) entry which is preliminary data.</text>
</comment>
<evidence type="ECO:0000256" key="1">
    <source>
        <dbReference type="ARBA" id="ARBA00022898"/>
    </source>
</evidence>
<dbReference type="PANTHER" id="PTHR14084:SF0">
    <property type="entry name" value="KYNURENINASE"/>
    <property type="match status" value="1"/>
</dbReference>
<dbReference type="InterPro" id="IPR010111">
    <property type="entry name" value="Kynureninase"/>
</dbReference>
<name>A0AAQ4FDJ4_AMBAM</name>
<reference evidence="2 3" key="1">
    <citation type="journal article" date="2023" name="Arcadia Sci">
        <title>De novo assembly of a long-read Amblyomma americanum tick genome.</title>
        <authorList>
            <person name="Chou S."/>
            <person name="Poskanzer K.E."/>
            <person name="Rollins M."/>
            <person name="Thuy-Boun P.S."/>
        </authorList>
    </citation>
    <scope>NUCLEOTIDE SEQUENCE [LARGE SCALE GENOMIC DNA]</scope>
    <source>
        <strain evidence="2">F_SG_1</strain>
        <tissue evidence="2">Salivary glands</tissue>
    </source>
</reference>
<dbReference type="EMBL" id="JARKHS020004359">
    <property type="protein sequence ID" value="KAK8784678.1"/>
    <property type="molecule type" value="Genomic_DNA"/>
</dbReference>
<evidence type="ECO:0000313" key="3">
    <source>
        <dbReference type="Proteomes" id="UP001321473"/>
    </source>
</evidence>
<gene>
    <name evidence="2" type="ORF">V5799_008954</name>
</gene>
<dbReference type="SUPFAM" id="SSF53383">
    <property type="entry name" value="PLP-dependent transferases"/>
    <property type="match status" value="1"/>
</dbReference>
<dbReference type="Proteomes" id="UP001321473">
    <property type="component" value="Unassembled WGS sequence"/>
</dbReference>
<dbReference type="AlphaFoldDB" id="A0AAQ4FDJ4"/>
<proteinExistence type="predicted"/>
<dbReference type="Gene3D" id="3.40.640.10">
    <property type="entry name" value="Type I PLP-dependent aspartate aminotransferase-like (Major domain)"/>
    <property type="match status" value="1"/>
</dbReference>
<dbReference type="GO" id="GO:0009435">
    <property type="term" value="P:NAD+ biosynthetic process"/>
    <property type="evidence" value="ECO:0007669"/>
    <property type="project" value="InterPro"/>
</dbReference>
<protein>
    <submittedName>
        <fullName evidence="2">Uncharacterized protein</fullName>
    </submittedName>
</protein>
<dbReference type="InterPro" id="IPR015421">
    <property type="entry name" value="PyrdxlP-dep_Trfase_major"/>
</dbReference>
<dbReference type="PANTHER" id="PTHR14084">
    <property type="entry name" value="KYNURENINASE"/>
    <property type="match status" value="1"/>
</dbReference>
<dbReference type="InterPro" id="IPR015424">
    <property type="entry name" value="PyrdxlP-dep_Trfase"/>
</dbReference>
<accession>A0AAQ4FDJ4</accession>
<dbReference type="GO" id="GO:0005737">
    <property type="term" value="C:cytoplasm"/>
    <property type="evidence" value="ECO:0007669"/>
    <property type="project" value="InterPro"/>
</dbReference>